<organism evidence="1 2">
    <name type="scientific">Trichinella patagoniensis</name>
    <dbReference type="NCBI Taxonomy" id="990121"/>
    <lineage>
        <taxon>Eukaryota</taxon>
        <taxon>Metazoa</taxon>
        <taxon>Ecdysozoa</taxon>
        <taxon>Nematoda</taxon>
        <taxon>Enoplea</taxon>
        <taxon>Dorylaimia</taxon>
        <taxon>Trichinellida</taxon>
        <taxon>Trichinellidae</taxon>
        <taxon>Trichinella</taxon>
    </lineage>
</organism>
<name>A0A0V0ZA92_9BILA</name>
<dbReference type="EMBL" id="JYDQ01000299">
    <property type="protein sequence ID" value="KRY08954.1"/>
    <property type="molecule type" value="Genomic_DNA"/>
</dbReference>
<evidence type="ECO:0000313" key="1">
    <source>
        <dbReference type="EMBL" id="KRY08954.1"/>
    </source>
</evidence>
<keyword evidence="2" id="KW-1185">Reference proteome</keyword>
<accession>A0A0V0ZA92</accession>
<gene>
    <name evidence="1" type="ORF">T12_11777</name>
</gene>
<dbReference type="AlphaFoldDB" id="A0A0V0ZA92"/>
<dbReference type="Proteomes" id="UP000054783">
    <property type="component" value="Unassembled WGS sequence"/>
</dbReference>
<comment type="caution">
    <text evidence="1">The sequence shown here is derived from an EMBL/GenBank/DDBJ whole genome shotgun (WGS) entry which is preliminary data.</text>
</comment>
<proteinExistence type="predicted"/>
<evidence type="ECO:0000313" key="2">
    <source>
        <dbReference type="Proteomes" id="UP000054783"/>
    </source>
</evidence>
<reference evidence="1 2" key="1">
    <citation type="submission" date="2015-01" db="EMBL/GenBank/DDBJ databases">
        <title>Evolution of Trichinella species and genotypes.</title>
        <authorList>
            <person name="Korhonen P.K."/>
            <person name="Edoardo P."/>
            <person name="Giuseppe L.R."/>
            <person name="Gasser R.B."/>
        </authorList>
    </citation>
    <scope>NUCLEOTIDE SEQUENCE [LARGE SCALE GENOMIC DNA]</scope>
    <source>
        <strain evidence="1">ISS2496</strain>
    </source>
</reference>
<protein>
    <submittedName>
        <fullName evidence="1">Uncharacterized protein</fullName>
    </submittedName>
</protein>
<dbReference type="OrthoDB" id="8051532at2759"/>
<sequence>MAISKEVGRPSVNTLETGISCDGFVSWEVAKIAGKAVDWRCGIHHRAKHSPLPGTVWKNRGAVLFTRWYGLISQAPNGSRPGNQVVAFAGVAGTRNRLINFVHRGGGGGWKREVQ</sequence>